<comment type="caution">
    <text evidence="3">The sequence shown here is derived from an EMBL/GenBank/DDBJ whole genome shotgun (WGS) entry which is preliminary data.</text>
</comment>
<dbReference type="Proteomes" id="UP000305517">
    <property type="component" value="Unassembled WGS sequence"/>
</dbReference>
<name>A0A5R8WRI3_9BACT</name>
<sequence length="292" mass="32560">MRRGVLFSFAAAKLLGRLGAIVYFPLMIAVTDYLTRIGLPMPAPRPGAALLRAVHAAHARTIPFENLDIHLGRPISNDPDAIFEKLVRRRRGGYCFEQNALLAAMLTELGFRTRLVLGRVTFGAKTPRPRGHLAVLVEQGGQRWLADVGFGGYGLIEPVPFVPEQAQHVGGEAYRLSAGPADGWELHMRASADWKSLYCFDEAPCYPVDIAVLNFYHGHCRESVFNQNRIVALAELGCRRLLTNEEFKTIRPGGVTTRRLADEDEYRLVLRQEFGIALTADEQLRPRLVLAE</sequence>
<dbReference type="Gene3D" id="2.40.128.150">
    <property type="entry name" value="Cysteine proteinases"/>
    <property type="match status" value="1"/>
</dbReference>
<dbReference type="OrthoDB" id="7181050at2"/>
<evidence type="ECO:0000313" key="4">
    <source>
        <dbReference type="Proteomes" id="UP000305517"/>
    </source>
</evidence>
<evidence type="ECO:0000313" key="3">
    <source>
        <dbReference type="EMBL" id="TLM93306.1"/>
    </source>
</evidence>
<dbReference type="PANTHER" id="PTHR11786:SF0">
    <property type="entry name" value="ARYLAMINE N-ACETYLTRANSFERASE 4-RELATED"/>
    <property type="match status" value="1"/>
</dbReference>
<evidence type="ECO:0000256" key="2">
    <source>
        <dbReference type="RuleBase" id="RU003452"/>
    </source>
</evidence>
<accession>A0A5R8WRI3</accession>
<dbReference type="GO" id="GO:0016407">
    <property type="term" value="F:acetyltransferase activity"/>
    <property type="evidence" value="ECO:0007669"/>
    <property type="project" value="InterPro"/>
</dbReference>
<proteinExistence type="inferred from homology"/>
<dbReference type="Gene3D" id="3.30.2140.10">
    <property type="entry name" value="Arylamine N-acetyltransferase"/>
    <property type="match status" value="1"/>
</dbReference>
<dbReference type="AlphaFoldDB" id="A0A5R8WRI3"/>
<dbReference type="InterPro" id="IPR038765">
    <property type="entry name" value="Papain-like_cys_pep_sf"/>
</dbReference>
<reference evidence="3 4" key="1">
    <citation type="submission" date="2019-05" db="EMBL/GenBank/DDBJ databases">
        <title>Hymenobacter edaphi sp. nov., isolated from abandoned arsenic-contaminated farmland soil.</title>
        <authorList>
            <person name="Nie L."/>
        </authorList>
    </citation>
    <scope>NUCLEOTIDE SEQUENCE [LARGE SCALE GENOMIC DNA]</scope>
    <source>
        <strain evidence="3 4">1-3-3-8</strain>
    </source>
</reference>
<keyword evidence="3" id="KW-0808">Transferase</keyword>
<dbReference type="PANTHER" id="PTHR11786">
    <property type="entry name" value="N-HYDROXYARYLAMINE O-ACETYLTRANSFERASE"/>
    <property type="match status" value="1"/>
</dbReference>
<keyword evidence="4" id="KW-1185">Reference proteome</keyword>
<gene>
    <name evidence="3" type="ORF">FDY95_11855</name>
</gene>
<organism evidence="3 4">
    <name type="scientific">Hymenobacter jeollabukensis</name>
    <dbReference type="NCBI Taxonomy" id="2025313"/>
    <lineage>
        <taxon>Bacteria</taxon>
        <taxon>Pseudomonadati</taxon>
        <taxon>Bacteroidota</taxon>
        <taxon>Cytophagia</taxon>
        <taxon>Cytophagales</taxon>
        <taxon>Hymenobacteraceae</taxon>
        <taxon>Hymenobacter</taxon>
    </lineage>
</organism>
<dbReference type="InterPro" id="IPR001447">
    <property type="entry name" value="Arylamine_N-AcTrfase"/>
</dbReference>
<comment type="similarity">
    <text evidence="1 2">Belongs to the arylamine N-acetyltransferase family.</text>
</comment>
<dbReference type="SUPFAM" id="SSF54001">
    <property type="entry name" value="Cysteine proteinases"/>
    <property type="match status" value="1"/>
</dbReference>
<dbReference type="Pfam" id="PF00797">
    <property type="entry name" value="Acetyltransf_2"/>
    <property type="match status" value="1"/>
</dbReference>
<evidence type="ECO:0000256" key="1">
    <source>
        <dbReference type="ARBA" id="ARBA00006547"/>
    </source>
</evidence>
<dbReference type="PRINTS" id="PR01543">
    <property type="entry name" value="ANATRNSFRASE"/>
</dbReference>
<protein>
    <submittedName>
        <fullName evidence="3">Arylamine N-acetyltransferase</fullName>
    </submittedName>
</protein>
<dbReference type="EMBL" id="VAJM01000004">
    <property type="protein sequence ID" value="TLM93306.1"/>
    <property type="molecule type" value="Genomic_DNA"/>
</dbReference>